<feature type="modified residue" description="N6-(pyridoxal phosphate)lysine" evidence="10">
    <location>
        <position position="696"/>
    </location>
</feature>
<evidence type="ECO:0000256" key="11">
    <source>
        <dbReference type="RuleBase" id="RU000587"/>
    </source>
</evidence>
<gene>
    <name evidence="12" type="ordered locus">Sta7437_0626</name>
</gene>
<comment type="function">
    <text evidence="9">Phosphorylase is an important allosteric enzyme in carbohydrate metabolism. Enzymes from different sources differ in their regulatory mechanisms and in their natural substrates. However, all known phosphorylases share catalytic and structural properties.</text>
</comment>
<dbReference type="EMBL" id="CP003653">
    <property type="protein sequence ID" value="AFZ34223.1"/>
    <property type="molecule type" value="Genomic_DNA"/>
</dbReference>
<comment type="catalytic activity">
    <reaction evidence="1 11">
        <text>[(1-&gt;4)-alpha-D-glucosyl](n) + phosphate = [(1-&gt;4)-alpha-D-glucosyl](n-1) + alpha-D-glucose 1-phosphate</text>
        <dbReference type="Rhea" id="RHEA:41732"/>
        <dbReference type="Rhea" id="RHEA-COMP:9584"/>
        <dbReference type="Rhea" id="RHEA-COMP:9586"/>
        <dbReference type="ChEBI" id="CHEBI:15444"/>
        <dbReference type="ChEBI" id="CHEBI:43474"/>
        <dbReference type="ChEBI" id="CHEBI:58601"/>
        <dbReference type="EC" id="2.4.1.1"/>
    </reaction>
</comment>
<dbReference type="InterPro" id="IPR011833">
    <property type="entry name" value="Glycg_phsphrylas"/>
</dbReference>
<keyword evidence="6 11" id="KW-0808">Transferase</keyword>
<evidence type="ECO:0000256" key="10">
    <source>
        <dbReference type="PIRSR" id="PIRSR000460-1"/>
    </source>
</evidence>
<evidence type="ECO:0000256" key="8">
    <source>
        <dbReference type="ARBA" id="ARBA00023277"/>
    </source>
</evidence>
<keyword evidence="4" id="KW-0321">Glycogen metabolism</keyword>
<dbReference type="HOGENOM" id="CLU_010198_1_1_3"/>
<comment type="similarity">
    <text evidence="3 11">Belongs to the glycogen phosphorylase family.</text>
</comment>
<dbReference type="GO" id="GO:0030170">
    <property type="term" value="F:pyridoxal phosphate binding"/>
    <property type="evidence" value="ECO:0007669"/>
    <property type="project" value="InterPro"/>
</dbReference>
<dbReference type="Proteomes" id="UP000010473">
    <property type="component" value="Chromosome"/>
</dbReference>
<evidence type="ECO:0000256" key="2">
    <source>
        <dbReference type="ARBA" id="ARBA00001933"/>
    </source>
</evidence>
<evidence type="ECO:0000256" key="5">
    <source>
        <dbReference type="ARBA" id="ARBA00022676"/>
    </source>
</evidence>
<sequence>MEMNLFNNKDGHSVEKTISIPESTNLNVETNIKIEDDRTGMSVETLKRAFSDNLFYLLGKDESNATLRDYYEALAYTVRDRLLHRFVKTGRTYYEENVKVVSYLSAEFLMGRHLENNLVNLGIYDKMQQVVAESGLNLEELIEQEPDPGLGNGGLGRLAACFLDSLASLEMPAIGYGIRYEFGIFHQALRDGWQAEIPDNWLLYQNPWEIIRPEDTVEVKLGGHTEGYHDDKGNYRVYWIPDRIIRAIPYDTPVPGYQTNTVNSLRLWKAEASESFNFEAFNAGNYDSAVAEKISSETISKVLYPNDNTPQGRELRLAQQYFFVAASLHDLIRIHLHLHPNLSNFHERAAIQLNDTHPAIAVAELMRLFLDEHGIDWDQAWDITQKTLAYTNHTLMPEALERWSVKLFEKLLPRHLEIIYEINHRFLEDVRTWFPEDENLLSALSIIEEGDEKQVRMANLACVGAHAINGVAALHTELLKKDTLKTFARLWPEKFVNKTNGVTPRRWILLSNPKLSELVTEKIGDGWLKNLNQMREIEKFLDDPEFCRRWRQIKRANKANLAAYIKKTRNIEVNVDSIFDVQVKRIHEYKRQHLAVLEIITLYNRIKINPNIQIVPRTFIFGGKAAPGYFMAKLIIKLINSVAEVVNRDPDVRGRLKIVFLPNFNVSLGQRIYPAADLSEQISTAGKEASGTGNMKFAMNGALTIGTLDGANIEIREEAGAENFFLFGLTAEEVYEMKAQGYEPMDYYQNNRELRAVINRISRGDFSHGDTKLFKPIIDSLLYHDPYMLLADYQAYVDCQDQVSKAYQDQDQWTRMSILNSARMGKFSSDRTIQEYCDEIWELKPVSIDLDAYSQQKSAIKAIF</sequence>
<dbReference type="PANTHER" id="PTHR11468:SF3">
    <property type="entry name" value="GLYCOGEN PHOSPHORYLASE, LIVER FORM"/>
    <property type="match status" value="1"/>
</dbReference>
<dbReference type="PROSITE" id="PS00102">
    <property type="entry name" value="PHOSPHORYLASE"/>
    <property type="match status" value="1"/>
</dbReference>
<dbReference type="Pfam" id="PF00343">
    <property type="entry name" value="Phosphorylase"/>
    <property type="match status" value="1"/>
</dbReference>
<evidence type="ECO:0000313" key="12">
    <source>
        <dbReference type="EMBL" id="AFZ34223.1"/>
    </source>
</evidence>
<dbReference type="PANTHER" id="PTHR11468">
    <property type="entry name" value="GLYCOGEN PHOSPHORYLASE"/>
    <property type="match status" value="1"/>
</dbReference>
<dbReference type="PATRIC" id="fig|111780.3.peg.655"/>
<dbReference type="InterPro" id="IPR000811">
    <property type="entry name" value="Glyco_trans_35"/>
</dbReference>
<dbReference type="GO" id="GO:0005737">
    <property type="term" value="C:cytoplasm"/>
    <property type="evidence" value="ECO:0007669"/>
    <property type="project" value="TreeGrafter"/>
</dbReference>
<keyword evidence="8 11" id="KW-0119">Carbohydrate metabolism</keyword>
<dbReference type="Gene3D" id="3.40.50.2000">
    <property type="entry name" value="Glycogen Phosphorylase B"/>
    <property type="match status" value="2"/>
</dbReference>
<dbReference type="SUPFAM" id="SSF53756">
    <property type="entry name" value="UDP-Glycosyltransferase/glycogen phosphorylase"/>
    <property type="match status" value="1"/>
</dbReference>
<keyword evidence="7 10" id="KW-0663">Pyridoxal phosphate</keyword>
<organism evidence="12 13">
    <name type="scientific">Stanieria cyanosphaera (strain ATCC 29371 / PCC 7437)</name>
    <dbReference type="NCBI Taxonomy" id="111780"/>
    <lineage>
        <taxon>Bacteria</taxon>
        <taxon>Bacillati</taxon>
        <taxon>Cyanobacteriota</taxon>
        <taxon>Cyanophyceae</taxon>
        <taxon>Pleurocapsales</taxon>
        <taxon>Dermocarpellaceae</taxon>
        <taxon>Stanieria</taxon>
    </lineage>
</organism>
<dbReference type="STRING" id="111780.Sta7437_0626"/>
<dbReference type="AlphaFoldDB" id="K9XNX3"/>
<evidence type="ECO:0000256" key="1">
    <source>
        <dbReference type="ARBA" id="ARBA00001275"/>
    </source>
</evidence>
<reference evidence="13" key="1">
    <citation type="journal article" date="2013" name="Proc. Natl. Acad. Sci. U.S.A.">
        <title>Improving the coverage of the cyanobacterial phylum using diversity-driven genome sequencing.</title>
        <authorList>
            <person name="Shih P.M."/>
            <person name="Wu D."/>
            <person name="Latifi A."/>
            <person name="Axen S.D."/>
            <person name="Fewer D.P."/>
            <person name="Talla E."/>
            <person name="Calteau A."/>
            <person name="Cai F."/>
            <person name="Tandeau de Marsac N."/>
            <person name="Rippka R."/>
            <person name="Herdman M."/>
            <person name="Sivonen K."/>
            <person name="Coursin T."/>
            <person name="Laurent T."/>
            <person name="Goodwin L."/>
            <person name="Nolan M."/>
            <person name="Davenport K.W."/>
            <person name="Han C.S."/>
            <person name="Rubin E.M."/>
            <person name="Eisen J.A."/>
            <person name="Woyke T."/>
            <person name="Gugger M."/>
            <person name="Kerfeld C.A."/>
        </authorList>
    </citation>
    <scope>NUCLEOTIDE SEQUENCE [LARGE SCALE GENOMIC DNA]</scope>
    <source>
        <strain evidence="13">ATCC 29371 / PCC 7437</strain>
    </source>
</reference>
<dbReference type="NCBIfam" id="TIGR02093">
    <property type="entry name" value="P_ylase"/>
    <property type="match status" value="1"/>
</dbReference>
<dbReference type="EC" id="2.4.1.1" evidence="11"/>
<keyword evidence="13" id="KW-1185">Reference proteome</keyword>
<dbReference type="InterPro" id="IPR035090">
    <property type="entry name" value="Pyridoxal_P_attach_site"/>
</dbReference>
<accession>K9XNX3</accession>
<dbReference type="CDD" id="cd04300">
    <property type="entry name" value="GT35_Glycogen_Phosphorylase"/>
    <property type="match status" value="1"/>
</dbReference>
<name>K9XNX3_STAC7</name>
<dbReference type="FunFam" id="3.40.50.2000:FF:000002">
    <property type="entry name" value="Alpha-1,4 glucan phosphorylase"/>
    <property type="match status" value="1"/>
</dbReference>
<dbReference type="GO" id="GO:0005980">
    <property type="term" value="P:glycogen catabolic process"/>
    <property type="evidence" value="ECO:0007669"/>
    <property type="project" value="TreeGrafter"/>
</dbReference>
<dbReference type="eggNOG" id="COG0058">
    <property type="taxonomic scope" value="Bacteria"/>
</dbReference>
<evidence type="ECO:0000256" key="6">
    <source>
        <dbReference type="ARBA" id="ARBA00022679"/>
    </source>
</evidence>
<proteinExistence type="inferred from homology"/>
<protein>
    <recommendedName>
        <fullName evidence="11">Alpha-1,4 glucan phosphorylase</fullName>
        <ecNumber evidence="11">2.4.1.1</ecNumber>
    </recommendedName>
</protein>
<dbReference type="RefSeq" id="WP_015191896.1">
    <property type="nucleotide sequence ID" value="NC_019748.1"/>
</dbReference>
<evidence type="ECO:0000256" key="9">
    <source>
        <dbReference type="ARBA" id="ARBA00025174"/>
    </source>
</evidence>
<evidence type="ECO:0000256" key="7">
    <source>
        <dbReference type="ARBA" id="ARBA00022898"/>
    </source>
</evidence>
<dbReference type="PIRSF" id="PIRSF000460">
    <property type="entry name" value="Pprylas_GlgP"/>
    <property type="match status" value="1"/>
</dbReference>
<keyword evidence="5 11" id="KW-0328">Glycosyltransferase</keyword>
<dbReference type="FunFam" id="3.40.50.2000:FF:000005">
    <property type="entry name" value="Alpha-1,4 glucan phosphorylase"/>
    <property type="match status" value="1"/>
</dbReference>
<evidence type="ECO:0000256" key="3">
    <source>
        <dbReference type="ARBA" id="ARBA00006047"/>
    </source>
</evidence>
<evidence type="ECO:0000313" key="13">
    <source>
        <dbReference type="Proteomes" id="UP000010473"/>
    </source>
</evidence>
<evidence type="ECO:0000256" key="4">
    <source>
        <dbReference type="ARBA" id="ARBA00022600"/>
    </source>
</evidence>
<comment type="function">
    <text evidence="11">Allosteric enzyme that catalyzes the rate-limiting step in glycogen catabolism, the phosphorolytic cleavage of glycogen to produce glucose-1-phosphate, and plays a central role in maintaining cellular and organismal glucose homeostasis.</text>
</comment>
<dbReference type="KEGG" id="scs:Sta7437_0626"/>
<comment type="cofactor">
    <cofactor evidence="2 11">
        <name>pyridoxal 5'-phosphate</name>
        <dbReference type="ChEBI" id="CHEBI:597326"/>
    </cofactor>
</comment>
<dbReference type="GO" id="GO:0008184">
    <property type="term" value="F:glycogen phosphorylase activity"/>
    <property type="evidence" value="ECO:0007669"/>
    <property type="project" value="InterPro"/>
</dbReference>